<feature type="domain" description="Carrier" evidence="9">
    <location>
        <begin position="2336"/>
        <end position="2414"/>
    </location>
</feature>
<dbReference type="InterPro" id="IPR050091">
    <property type="entry name" value="PKS_NRPS_Biosynth_Enz"/>
</dbReference>
<dbReference type="Gene3D" id="3.10.129.110">
    <property type="entry name" value="Polyketide synthase dehydratase"/>
    <property type="match status" value="1"/>
</dbReference>
<dbReference type="OrthoDB" id="329835at2759"/>
<dbReference type="PROSITE" id="PS50075">
    <property type="entry name" value="CARRIER"/>
    <property type="match status" value="1"/>
</dbReference>
<dbReference type="InterPro" id="IPR057326">
    <property type="entry name" value="KR_dom"/>
</dbReference>
<dbReference type="Pfam" id="PF00698">
    <property type="entry name" value="Acyl_transf_1"/>
    <property type="match status" value="1"/>
</dbReference>
<dbReference type="Pfam" id="PF23297">
    <property type="entry name" value="ACP_SdgA_C"/>
    <property type="match status" value="1"/>
</dbReference>
<dbReference type="SUPFAM" id="SSF53335">
    <property type="entry name" value="S-adenosyl-L-methionine-dependent methyltransferases"/>
    <property type="match status" value="1"/>
</dbReference>
<dbReference type="Pfam" id="PF02801">
    <property type="entry name" value="Ketoacyl-synt_C"/>
    <property type="match status" value="1"/>
</dbReference>
<dbReference type="EMBL" id="ML977334">
    <property type="protein sequence ID" value="KAF2111546.1"/>
    <property type="molecule type" value="Genomic_DNA"/>
</dbReference>
<evidence type="ECO:0000313" key="12">
    <source>
        <dbReference type="EMBL" id="KAF2111546.1"/>
    </source>
</evidence>
<protein>
    <submittedName>
        <fullName evidence="12">Uncharacterized protein</fullName>
    </submittedName>
</protein>
<sequence>MPHQGKLSPQRDLRQAIDGLPTSSPEPIAIVGMGCRLPGAISNPSDLWEFLSAGRTGYSEFGANNINLNGFYHPNAQRPGSISTKGACLVDEDVRLFDHAFFGVSTSIATTMDPSQRKMLEVTYEAFESAGEPWERFSGSRIGVFIGNMNGDYNTMQSYGFDFPLAQASTGGSQSILSNRINHVFNLRGPSVTLDTACSSSLYALHIAVQSIRNGDCDAAIVGGCNLINAVETHALTVKLGVLSPTSTCHTFDASADGYCRAEGFGALYLRPYSDAVAGKYPIRALVRGTSVNTNGRTASISHPSQDGQESLIRQAYKNAGLSTSQTGYVECHGTGTPIGDPIEVAAVGRVFGAERQDAPLLIGSVKPNLGHSEAASGILGIMKTVLALEKGIIPATVGVKELNPNIDFEAANVQVVTQTTPWPKTLLRRASVNSFGYGGANSHCILDHESALRESQADKAKLNGYEDSRNWMLLPFSAHDPVSLADRIDAIQKIAYRYPLTNVAYTLSARMSKFHHKDFRIVQSSNPRHFLESPPRSVSKSANSQTCRLGFIFTGQGAQWEGMGSGLLEYAVFRNSIRRQDDTLRKLSFAPQWSLEAVLRGTAEVTVHDAKVSQALCTALQIGLVNLLLSWNIVAETSVGHSSGEIAASFAAGYLSEAEAIVVAYCRGLALALNAREGAMLAVGLSVEAVSQHLHGLEADIKIAAINSPSSVTVSGDAVQIGQLHDRLQSADIFSRKLHTGGNAYHSHHMLGIGARYEELLNLAALELEGHAEAAKSRRLSRKRLISTVTPDKIHSVDFPSHLYWRKNLEQPVQFARAVSCALTEDAHRIDVLIEIGPHSTLQSPLKEIFKNLKSRLNLASPVYLSTLQRNKDDVLSLLHLCGDLFVLDSPVDLVTVNSVKHGSVCVDLPHYSYNYGPPLYHENRLFRETRQRKYLRHDLLGARLAGCAKNCPQWRNVLRPKDVPWLRDHKLLPNIVLPGSAYVALGTEALAQHLDIRLAGRQVRGCFRLRSVSIRAAMQIPDDDIGLEIMTSLQPSSASPNWYTFVVSSLATGTDSWTEHASGAVQFANFSMPNPTRLDKHMDSRTIESSDWYDKFCAAGLGYGEPFSGLSDIRADPGRNVAIARVKLDSTSHLFTGPESDYYVHPAALDLCAQVAIIAVHGGHARKLSQAYIPVFIDEMTIWPSTGCTTYAKAVAQANFKGLRGAHAKIQLLNESGEHIVDIGNIRSVAYAGASGIASPTSQPQPYTRLVWKPDISTLSVDQVGKMFPPDVNPGAAEALQQNGAAPHRQLERLLDLLVHRNPSMKILEVSTGDSEITATAVKALGGEAKRYSQYVFTASQSAVVSAAQKKFAGLKGVSYHILDLNDSAQDRQFDADFDLIIASQIFDQKRNDIVLLSRLRKLLKAGGQMILLESLDTICCRSNEDGASVRNSRSQSMMHLRNMLTRVHFSGIDIALDDDSPSIGTAIVMLTTAVDAIVNGFAHTEKNKYKVYIITMDARNRFHRCLVEQLSVAGSAAVVVTLDDCDIPKGARVILCMDFRYNSLIEGGEQVFSKLQRLIAQASSFLWLTDGDVLRGTNPYAAVVTGVVRILNTENPRSHYGVFHLEQDFDETDMRLARLIVQREAQLYAGDSEREIAMYNGIPHISRLLLDNDLNSRYLSMHTPSPAIEESPLLEGTPMIADFAAPGLLSSLYFRADDSFEHPLPDNCIEVEVAAIGLNWKDIAVSTGRVDAQYYSLECAGTVTKCGTAVRHLSPGDRVYAFARGKFGTHIRIPGYHAQRILPTHSFTDMATMPVVFCTAVYALKHLARLRKGESVLIQSATGGLGLAAIQVAREIGADIYAMVGTEEKALHLHRGCKLQNDHIFISRDVASLSSVMQATGNRGFDTILSSSVGEIMHETWKCIAPRGRFIDVGRLDVQNHSDMAMQVFARNATFSSFDLSILADQDPEFVGSLMKEVDEMLKQGCISPIHPVNVFDVSALDKALLNFSKGKHLGKLVVSYEDKAARVKMQRPLPRATFDSGAVYVLVGGLGGLGRSTLQWMVERGARKLAVFTRSRQPSVEVVAWIQDYASRGASVWTSQCDVTNKEQVLASLADAATRGPIKGLIHAAVEMSDRVFDRLSHAEWKVGLSAKVQGTLNLHEASIERELPLDFFIMTSSFEAVVALPSQPAYCAANGFQDAFARYRRSQGLPGCAIAFGLITEIGHLGQRTKTRDLIYRNGLYRTGELDFLRILEAAFLPSPPRTARGPAFDTLAEAQITTCLDPSELAQMAGKNYNVDTQIPRWHMDKKFSHLLQAMSAQLLSGAGEYQAEVTKPAVTIAVDEAIRDGSNEMAVRVVVDAIIERAAALLSVQKEVIKSQNALAFYGVDSLLSVEMRSWFALLFDQDVPLLQLLDEGLSIQSLATMLVNKRQKMIDER</sequence>
<dbReference type="InterPro" id="IPR032821">
    <property type="entry name" value="PKS_assoc"/>
</dbReference>
<dbReference type="Gene3D" id="3.40.50.150">
    <property type="entry name" value="Vaccinia Virus protein VP39"/>
    <property type="match status" value="1"/>
</dbReference>
<dbReference type="SMART" id="SM00822">
    <property type="entry name" value="PKS_KR"/>
    <property type="match status" value="1"/>
</dbReference>
<evidence type="ECO:0000313" key="13">
    <source>
        <dbReference type="Proteomes" id="UP000799770"/>
    </source>
</evidence>
<keyword evidence="3" id="KW-0808">Transferase</keyword>
<dbReference type="Pfam" id="PF14765">
    <property type="entry name" value="PS-DH"/>
    <property type="match status" value="1"/>
</dbReference>
<dbReference type="Gene3D" id="3.90.180.10">
    <property type="entry name" value="Medium-chain alcohol dehydrogenases, catalytic domain"/>
    <property type="match status" value="1"/>
</dbReference>
<dbReference type="InterPro" id="IPR013154">
    <property type="entry name" value="ADH-like_N"/>
</dbReference>
<dbReference type="Pfam" id="PF08659">
    <property type="entry name" value="KR"/>
    <property type="match status" value="1"/>
</dbReference>
<evidence type="ECO:0000256" key="6">
    <source>
        <dbReference type="ARBA" id="ARBA00023268"/>
    </source>
</evidence>
<dbReference type="SUPFAM" id="SSF55048">
    <property type="entry name" value="Probable ACP-binding domain of malonyl-CoA ACP transacylase"/>
    <property type="match status" value="1"/>
</dbReference>
<name>A0A6A5YXA0_9PLEO</name>
<dbReference type="InterPro" id="IPR029063">
    <property type="entry name" value="SAM-dependent_MTases_sf"/>
</dbReference>
<dbReference type="InterPro" id="IPR016035">
    <property type="entry name" value="Acyl_Trfase/lysoPLipase"/>
</dbReference>
<dbReference type="InterPro" id="IPR013149">
    <property type="entry name" value="ADH-like_C"/>
</dbReference>
<dbReference type="SMART" id="SM00826">
    <property type="entry name" value="PKS_DH"/>
    <property type="match status" value="1"/>
</dbReference>
<dbReference type="InterPro" id="IPR042104">
    <property type="entry name" value="PKS_dehydratase_sf"/>
</dbReference>
<dbReference type="SUPFAM" id="SSF47336">
    <property type="entry name" value="ACP-like"/>
    <property type="match status" value="1"/>
</dbReference>
<dbReference type="CDD" id="cd05195">
    <property type="entry name" value="enoyl_red"/>
    <property type="match status" value="1"/>
</dbReference>
<evidence type="ECO:0000256" key="8">
    <source>
        <dbReference type="PROSITE-ProRule" id="PRU01363"/>
    </source>
</evidence>
<dbReference type="InterPro" id="IPR020806">
    <property type="entry name" value="PKS_PP-bd"/>
</dbReference>
<accession>A0A6A5YXA0</accession>
<evidence type="ECO:0000256" key="1">
    <source>
        <dbReference type="ARBA" id="ARBA00022450"/>
    </source>
</evidence>
<keyword evidence="1" id="KW-0596">Phosphopantetheine</keyword>
<feature type="domain" description="PKS/mFAS DH" evidence="11">
    <location>
        <begin position="939"/>
        <end position="1239"/>
    </location>
</feature>
<dbReference type="InterPro" id="IPR014043">
    <property type="entry name" value="Acyl_transferase_dom"/>
</dbReference>
<dbReference type="Pfam" id="PF21089">
    <property type="entry name" value="PKS_DH_N"/>
    <property type="match status" value="1"/>
</dbReference>
<keyword evidence="4" id="KW-0521">NADP</keyword>
<dbReference type="InterPro" id="IPR014031">
    <property type="entry name" value="Ketoacyl_synth_C"/>
</dbReference>
<evidence type="ECO:0000256" key="3">
    <source>
        <dbReference type="ARBA" id="ARBA00022679"/>
    </source>
</evidence>
<dbReference type="InterPro" id="IPR009081">
    <property type="entry name" value="PP-bd_ACP"/>
</dbReference>
<evidence type="ECO:0000259" key="11">
    <source>
        <dbReference type="PROSITE" id="PS52019"/>
    </source>
</evidence>
<dbReference type="Gene3D" id="3.40.366.10">
    <property type="entry name" value="Malonyl-Coenzyme A Acyl Carrier Protein, domain 2"/>
    <property type="match status" value="1"/>
</dbReference>
<dbReference type="CDD" id="cd05274">
    <property type="entry name" value="KR_FAS_SDR_x"/>
    <property type="match status" value="1"/>
</dbReference>
<dbReference type="InterPro" id="IPR011032">
    <property type="entry name" value="GroES-like_sf"/>
</dbReference>
<dbReference type="InterPro" id="IPR020841">
    <property type="entry name" value="PKS_Beta-ketoAc_synthase_dom"/>
</dbReference>
<dbReference type="GO" id="GO:0004312">
    <property type="term" value="F:fatty acid synthase activity"/>
    <property type="evidence" value="ECO:0007669"/>
    <property type="project" value="TreeGrafter"/>
</dbReference>
<keyword evidence="13" id="KW-1185">Reference proteome</keyword>
<dbReference type="InterPro" id="IPR016036">
    <property type="entry name" value="Malonyl_transacylase_ACP-bd"/>
</dbReference>
<keyword evidence="5" id="KW-0560">Oxidoreductase</keyword>
<gene>
    <name evidence="12" type="ORF">BDV96DRAFT_499365</name>
</gene>
<reference evidence="12" key="1">
    <citation type="journal article" date="2020" name="Stud. Mycol.">
        <title>101 Dothideomycetes genomes: a test case for predicting lifestyles and emergence of pathogens.</title>
        <authorList>
            <person name="Haridas S."/>
            <person name="Albert R."/>
            <person name="Binder M."/>
            <person name="Bloem J."/>
            <person name="Labutti K."/>
            <person name="Salamov A."/>
            <person name="Andreopoulos B."/>
            <person name="Baker S."/>
            <person name="Barry K."/>
            <person name="Bills G."/>
            <person name="Bluhm B."/>
            <person name="Cannon C."/>
            <person name="Castanera R."/>
            <person name="Culley D."/>
            <person name="Daum C."/>
            <person name="Ezra D."/>
            <person name="Gonzalez J."/>
            <person name="Henrissat B."/>
            <person name="Kuo A."/>
            <person name="Liang C."/>
            <person name="Lipzen A."/>
            <person name="Lutzoni F."/>
            <person name="Magnuson J."/>
            <person name="Mondo S."/>
            <person name="Nolan M."/>
            <person name="Ohm R."/>
            <person name="Pangilinan J."/>
            <person name="Park H.-J."/>
            <person name="Ramirez L."/>
            <person name="Alfaro M."/>
            <person name="Sun H."/>
            <person name="Tritt A."/>
            <person name="Yoshinaga Y."/>
            <person name="Zwiers L.-H."/>
            <person name="Turgeon B."/>
            <person name="Goodwin S."/>
            <person name="Spatafora J."/>
            <person name="Crous P."/>
            <person name="Grigoriev I."/>
        </authorList>
    </citation>
    <scope>NUCLEOTIDE SEQUENCE</scope>
    <source>
        <strain evidence="12">CBS 627.86</strain>
    </source>
</reference>
<dbReference type="SMART" id="SM00827">
    <property type="entry name" value="PKS_AT"/>
    <property type="match status" value="1"/>
</dbReference>
<dbReference type="GO" id="GO:0031177">
    <property type="term" value="F:phosphopantetheine binding"/>
    <property type="evidence" value="ECO:0007669"/>
    <property type="project" value="InterPro"/>
</dbReference>
<feature type="active site" description="Proton acceptor; for dehydratase activity" evidence="8">
    <location>
        <position position="971"/>
    </location>
</feature>
<dbReference type="InterPro" id="IPR018201">
    <property type="entry name" value="Ketoacyl_synth_AS"/>
</dbReference>
<evidence type="ECO:0000256" key="7">
    <source>
        <dbReference type="ARBA" id="ARBA00023315"/>
    </source>
</evidence>
<dbReference type="Gene3D" id="3.40.50.720">
    <property type="entry name" value="NAD(P)-binding Rossmann-like Domain"/>
    <property type="match status" value="2"/>
</dbReference>
<dbReference type="GO" id="GO:0044550">
    <property type="term" value="P:secondary metabolite biosynthetic process"/>
    <property type="evidence" value="ECO:0007669"/>
    <property type="project" value="UniProtKB-ARBA"/>
</dbReference>
<dbReference type="GO" id="GO:0006633">
    <property type="term" value="P:fatty acid biosynthetic process"/>
    <property type="evidence" value="ECO:0007669"/>
    <property type="project" value="InterPro"/>
</dbReference>
<dbReference type="SUPFAM" id="SSF50129">
    <property type="entry name" value="GroES-like"/>
    <property type="match status" value="1"/>
</dbReference>
<dbReference type="Proteomes" id="UP000799770">
    <property type="component" value="Unassembled WGS sequence"/>
</dbReference>
<dbReference type="SMART" id="SM00823">
    <property type="entry name" value="PKS_PP"/>
    <property type="match status" value="1"/>
</dbReference>
<dbReference type="InterPro" id="IPR016039">
    <property type="entry name" value="Thiolase-like"/>
</dbReference>
<dbReference type="GO" id="GO:0004315">
    <property type="term" value="F:3-oxoacyl-[acyl-carrier-protein] synthase activity"/>
    <property type="evidence" value="ECO:0007669"/>
    <property type="project" value="InterPro"/>
</dbReference>
<dbReference type="PANTHER" id="PTHR43775">
    <property type="entry name" value="FATTY ACID SYNTHASE"/>
    <property type="match status" value="1"/>
</dbReference>
<evidence type="ECO:0000256" key="5">
    <source>
        <dbReference type="ARBA" id="ARBA00023002"/>
    </source>
</evidence>
<dbReference type="Pfam" id="PF00107">
    <property type="entry name" value="ADH_zinc_N"/>
    <property type="match status" value="1"/>
</dbReference>
<dbReference type="SUPFAM" id="SSF52151">
    <property type="entry name" value="FabD/lysophospholipase-like"/>
    <property type="match status" value="1"/>
</dbReference>
<keyword evidence="6" id="KW-0511">Multifunctional enzyme</keyword>
<dbReference type="PROSITE" id="PS00606">
    <property type="entry name" value="KS3_1"/>
    <property type="match status" value="1"/>
</dbReference>
<dbReference type="SUPFAM" id="SSF53901">
    <property type="entry name" value="Thiolase-like"/>
    <property type="match status" value="1"/>
</dbReference>
<dbReference type="InterPro" id="IPR013968">
    <property type="entry name" value="PKS_KR"/>
</dbReference>
<dbReference type="InterPro" id="IPR020807">
    <property type="entry name" value="PKS_DH"/>
</dbReference>
<dbReference type="InterPro" id="IPR036736">
    <property type="entry name" value="ACP-like_sf"/>
</dbReference>
<dbReference type="InterPro" id="IPR049552">
    <property type="entry name" value="PKS_DH_N"/>
</dbReference>
<proteinExistence type="predicted"/>
<evidence type="ECO:0000256" key="2">
    <source>
        <dbReference type="ARBA" id="ARBA00022553"/>
    </source>
</evidence>
<organism evidence="12 13">
    <name type="scientific">Lophiotrema nucula</name>
    <dbReference type="NCBI Taxonomy" id="690887"/>
    <lineage>
        <taxon>Eukaryota</taxon>
        <taxon>Fungi</taxon>
        <taxon>Dikarya</taxon>
        <taxon>Ascomycota</taxon>
        <taxon>Pezizomycotina</taxon>
        <taxon>Dothideomycetes</taxon>
        <taxon>Pleosporomycetidae</taxon>
        <taxon>Pleosporales</taxon>
        <taxon>Lophiotremataceae</taxon>
        <taxon>Lophiotrema</taxon>
    </lineage>
</organism>
<evidence type="ECO:0000259" key="10">
    <source>
        <dbReference type="PROSITE" id="PS52004"/>
    </source>
</evidence>
<dbReference type="GO" id="GO:0032259">
    <property type="term" value="P:methylation"/>
    <property type="evidence" value="ECO:0007669"/>
    <property type="project" value="UniProtKB-KW"/>
</dbReference>
<dbReference type="GO" id="GO:0008168">
    <property type="term" value="F:methyltransferase activity"/>
    <property type="evidence" value="ECO:0007669"/>
    <property type="project" value="UniProtKB-KW"/>
</dbReference>
<feature type="domain" description="Ketosynthase family 3 (KS3)" evidence="10">
    <location>
        <begin position="25"/>
        <end position="449"/>
    </location>
</feature>
<dbReference type="InterPro" id="IPR049551">
    <property type="entry name" value="PKS_DH_C"/>
</dbReference>
<evidence type="ECO:0000256" key="4">
    <source>
        <dbReference type="ARBA" id="ARBA00022857"/>
    </source>
</evidence>
<keyword evidence="2" id="KW-0597">Phosphoprotein</keyword>
<dbReference type="PROSITE" id="PS52019">
    <property type="entry name" value="PKS_MFAS_DH"/>
    <property type="match status" value="1"/>
</dbReference>
<dbReference type="Pfam" id="PF08240">
    <property type="entry name" value="ADH_N"/>
    <property type="match status" value="1"/>
</dbReference>
<feature type="region of interest" description="N-terminal hotdog fold" evidence="8">
    <location>
        <begin position="939"/>
        <end position="1074"/>
    </location>
</feature>
<evidence type="ECO:0000259" key="9">
    <source>
        <dbReference type="PROSITE" id="PS50075"/>
    </source>
</evidence>
<feature type="active site" description="Proton donor; for dehydratase activity" evidence="8">
    <location>
        <position position="1152"/>
    </location>
</feature>
<feature type="region of interest" description="C-terminal hotdog fold" evidence="8">
    <location>
        <begin position="1086"/>
        <end position="1239"/>
    </location>
</feature>
<dbReference type="SMART" id="SM00829">
    <property type="entry name" value="PKS_ER"/>
    <property type="match status" value="1"/>
</dbReference>
<dbReference type="InterPro" id="IPR001227">
    <property type="entry name" value="Ac_transferase_dom_sf"/>
</dbReference>
<dbReference type="PROSITE" id="PS52004">
    <property type="entry name" value="KS3_2"/>
    <property type="match status" value="1"/>
</dbReference>
<dbReference type="InterPro" id="IPR020843">
    <property type="entry name" value="ER"/>
</dbReference>
<dbReference type="Pfam" id="PF16197">
    <property type="entry name" value="KAsynt_C_assoc"/>
    <property type="match status" value="1"/>
</dbReference>
<dbReference type="InterPro" id="IPR049900">
    <property type="entry name" value="PKS_mFAS_DH"/>
</dbReference>
<dbReference type="Pfam" id="PF00109">
    <property type="entry name" value="ketoacyl-synt"/>
    <property type="match status" value="1"/>
</dbReference>
<keyword evidence="7" id="KW-0012">Acyltransferase</keyword>
<dbReference type="SMART" id="SM00825">
    <property type="entry name" value="PKS_KS"/>
    <property type="match status" value="1"/>
</dbReference>
<dbReference type="InterPro" id="IPR014030">
    <property type="entry name" value="Ketoacyl_synth_N"/>
</dbReference>
<dbReference type="GO" id="GO:0016491">
    <property type="term" value="F:oxidoreductase activity"/>
    <property type="evidence" value="ECO:0007669"/>
    <property type="project" value="UniProtKB-KW"/>
</dbReference>
<dbReference type="Gene3D" id="3.40.47.10">
    <property type="match status" value="1"/>
</dbReference>
<dbReference type="CDD" id="cd00833">
    <property type="entry name" value="PKS"/>
    <property type="match status" value="1"/>
</dbReference>
<dbReference type="InterPro" id="IPR036291">
    <property type="entry name" value="NAD(P)-bd_dom_sf"/>
</dbReference>
<dbReference type="SUPFAM" id="SSF51735">
    <property type="entry name" value="NAD(P)-binding Rossmann-fold domains"/>
    <property type="match status" value="2"/>
</dbReference>
<dbReference type="PANTHER" id="PTHR43775:SF50">
    <property type="entry name" value="HIGHLY REDUCING POLYKETIDE SYNTHASE SRDA"/>
    <property type="match status" value="1"/>
</dbReference>